<feature type="region of interest" description="Disordered" evidence="1">
    <location>
        <begin position="678"/>
        <end position="709"/>
    </location>
</feature>
<feature type="region of interest" description="Disordered" evidence="1">
    <location>
        <begin position="774"/>
        <end position="901"/>
    </location>
</feature>
<proteinExistence type="predicted"/>
<feature type="compositionally biased region" description="Low complexity" evidence="1">
    <location>
        <begin position="774"/>
        <end position="823"/>
    </location>
</feature>
<reference evidence="2 3" key="1">
    <citation type="submission" date="2021-04" db="EMBL/GenBank/DDBJ databases">
        <title>The complete genome sequence of Neokomagataea sp. TBRC 2177.</title>
        <authorList>
            <person name="Charoenyingcharoen P."/>
            <person name="Yukphan P."/>
        </authorList>
    </citation>
    <scope>NUCLEOTIDE SEQUENCE [LARGE SCALE GENOMIC DNA]</scope>
    <source>
        <strain evidence="2 3">TBRC 2177</strain>
    </source>
</reference>
<feature type="compositionally biased region" description="Basic and acidic residues" evidence="1">
    <location>
        <begin position="849"/>
        <end position="901"/>
    </location>
</feature>
<dbReference type="Proteomes" id="UP000677812">
    <property type="component" value="Unassembled WGS sequence"/>
</dbReference>
<feature type="compositionally biased region" description="Acidic residues" evidence="1">
    <location>
        <begin position="824"/>
        <end position="834"/>
    </location>
</feature>
<evidence type="ECO:0000313" key="3">
    <source>
        <dbReference type="Proteomes" id="UP000677812"/>
    </source>
</evidence>
<name>A0ABS5E414_9PROT</name>
<evidence type="ECO:0000256" key="1">
    <source>
        <dbReference type="SAM" id="MobiDB-lite"/>
    </source>
</evidence>
<sequence>MPETAPTTSSLHRLNTVRRHTARVVWVERAFPHLAYPTILLCAYTLACLLRLPQSLPDGLHTLLELTIIGVALRLIWRGLRHIPRATPEEIDRRIEQASALSHQPLLTLQDSPASTHHSAAEETLWTQHVQRTVARIGPLRSGWPVLTPHPRTKWGVLGLASLLLLSLAASGTHAPSRLWAGWIPGQDDADAPLPTLQAWIDLPTYAPGAPLFLTTDQAPSTSLAEGSTLTAVVSHAEGTPHIHGAPLTSLQKLDAHSWRLQASLTTTHLLRLTVRGRTISTWPITIAPNPAPKVLWNGKPGPFHDPASNTPSWRTALPWSVEQPYGVKSLEATISAPNGHGPIRHVHIPLNRHPLSAKGIAQPDLSDDPLAGTDVVGTLHAVSVSGKTGQSETLHFHLGSRHFTDPLARAITALRVRLLLQQETPQDAAQELLLLTDATKARPLLSTLALLAARVPTDTAPANLAPITEALWDFALYLEDLKTTDPATADAAAAVRAAETAVRQHIEDMAKHDSDMASLTEQQTLHDLTETLKQALTHRLALLFQHAAQSGIIMPSSGANEHDPFSGPIEQLRSQATQGQTESALQTLQDMEDMAEHMRQAGPQDMQALAHSMQAQEEARMERSALRDLIRRETELLDHAQLRLSAARKAAQPMDDDAQPDVSQMSTDDLLKQLGMQSAPTHTPAQPTPQAPLDETTVREQAPQRRDDHALQRALTQLDTVIAQRTQSNTGKKVDAFDKAKTDMMAARHALAERHDPEAAIAEQKVLDDLKQANQQMQKNQKSSSGQGQGSLSFIPPAGQSHGQSSSNHGASQSQNGDQNSPSDDDNDDDDDSNSGSPSHNGKGGTPADKDQDPLGRDMGEGHNGQDSDAHIPDQNTRDRARDIERELRRRAADRTRPQSELDYLQRLLKSF</sequence>
<gene>
    <name evidence="2" type="ORF">KB213_00825</name>
</gene>
<evidence type="ECO:0000313" key="2">
    <source>
        <dbReference type="EMBL" id="MBR0558606.1"/>
    </source>
</evidence>
<comment type="caution">
    <text evidence="2">The sequence shown here is derived from an EMBL/GenBank/DDBJ whole genome shotgun (WGS) entry which is preliminary data.</text>
</comment>
<accession>A0ABS5E414</accession>
<dbReference type="RefSeq" id="WP_211679981.1">
    <property type="nucleotide sequence ID" value="NZ_JAGRQH010000001.1"/>
</dbReference>
<protein>
    <submittedName>
        <fullName evidence="2">DUF4175 family protein</fullName>
    </submittedName>
</protein>
<dbReference type="InterPro" id="IPR012683">
    <property type="entry name" value="CHP02302_TM"/>
</dbReference>
<organism evidence="2 3">
    <name type="scientific">Neokomagataea anthophila</name>
    <dbReference type="NCBI Taxonomy" id="2826925"/>
    <lineage>
        <taxon>Bacteria</taxon>
        <taxon>Pseudomonadati</taxon>
        <taxon>Pseudomonadota</taxon>
        <taxon>Alphaproteobacteria</taxon>
        <taxon>Acetobacterales</taxon>
        <taxon>Acetobacteraceae</taxon>
        <taxon>Neokomagataea</taxon>
    </lineage>
</organism>
<dbReference type="EMBL" id="JAGRQH010000001">
    <property type="protein sequence ID" value="MBR0558606.1"/>
    <property type="molecule type" value="Genomic_DNA"/>
</dbReference>
<keyword evidence="3" id="KW-1185">Reference proteome</keyword>
<dbReference type="Pfam" id="PF13779">
    <property type="entry name" value="DUF4175"/>
    <property type="match status" value="1"/>
</dbReference>
<feature type="compositionally biased region" description="Basic and acidic residues" evidence="1">
    <location>
        <begin position="697"/>
        <end position="709"/>
    </location>
</feature>